<evidence type="ECO:0000259" key="10">
    <source>
        <dbReference type="SMART" id="SM00849"/>
    </source>
</evidence>
<dbReference type="Pfam" id="PF00753">
    <property type="entry name" value="Lactamase_B"/>
    <property type="match status" value="1"/>
</dbReference>
<dbReference type="PANTHER" id="PTHR11935:SF94">
    <property type="entry name" value="TENZING NORGAY, ISOFORM C"/>
    <property type="match status" value="1"/>
</dbReference>
<dbReference type="HAMAP" id="MF_01374">
    <property type="entry name" value="Glyoxalase_2"/>
    <property type="match status" value="1"/>
</dbReference>
<dbReference type="FunCoup" id="A0A1C7NCB6">
    <property type="interactions" value="128"/>
</dbReference>
<comment type="cofactor">
    <cofactor evidence="2">
        <name>Zn(2+)</name>
        <dbReference type="ChEBI" id="CHEBI:29105"/>
    </cofactor>
</comment>
<proteinExistence type="inferred from homology"/>
<dbReference type="InterPro" id="IPR032282">
    <property type="entry name" value="HAGH_C"/>
</dbReference>
<protein>
    <recommendedName>
        <fullName evidence="5">hydroxyacylglutathione hydrolase</fullName>
        <ecNumber evidence="5">3.1.2.6</ecNumber>
    </recommendedName>
    <alternativeName>
        <fullName evidence="9">Glyoxalase II</fullName>
    </alternativeName>
</protein>
<evidence type="ECO:0000256" key="7">
    <source>
        <dbReference type="ARBA" id="ARBA00022801"/>
    </source>
</evidence>
<accession>A0A1C7NCB6</accession>
<dbReference type="InterPro" id="IPR035680">
    <property type="entry name" value="Clx_II_MBL"/>
</dbReference>
<evidence type="ECO:0000313" key="11">
    <source>
        <dbReference type="EMBL" id="OBZ84994.1"/>
    </source>
</evidence>
<gene>
    <name evidence="11" type="primary">hagh</name>
    <name evidence="11" type="ORF">A0J61_06953</name>
</gene>
<keyword evidence="8" id="KW-0862">Zinc</keyword>
<keyword evidence="6" id="KW-0479">Metal-binding</keyword>
<keyword evidence="7 11" id="KW-0378">Hydrolase</keyword>
<dbReference type="InterPro" id="IPR001279">
    <property type="entry name" value="Metallo-B-lactamas"/>
</dbReference>
<feature type="domain" description="Metallo-beta-lactamase" evidence="10">
    <location>
        <begin position="11"/>
        <end position="178"/>
    </location>
</feature>
<dbReference type="EC" id="3.1.2.6" evidence="5"/>
<comment type="pathway">
    <text evidence="3">Secondary metabolite metabolism; methylglyoxal degradation; (R)-lactate from methylglyoxal: step 2/2.</text>
</comment>
<evidence type="ECO:0000256" key="5">
    <source>
        <dbReference type="ARBA" id="ARBA00011917"/>
    </source>
</evidence>
<dbReference type="GO" id="GO:0004416">
    <property type="term" value="F:hydroxyacylglutathione hydrolase activity"/>
    <property type="evidence" value="ECO:0007669"/>
    <property type="project" value="UniProtKB-EC"/>
</dbReference>
<dbReference type="Proteomes" id="UP000093000">
    <property type="component" value="Unassembled WGS sequence"/>
</dbReference>
<dbReference type="InterPro" id="IPR036866">
    <property type="entry name" value="RibonucZ/Hydroxyglut_hydro"/>
</dbReference>
<keyword evidence="12" id="KW-1185">Reference proteome</keyword>
<sequence length="257" mass="28978">MKIIPINVLEDNYSYILIDDKTKEAAVIDPVEPIKILNVISQTGSKLSSVFTTHHHWDHAGGNIELVGKDHVISKKPGLAVYGADARIPEINYVCKDHEEFKLGSLEITPLHTPCHTKGHVCYYVSDPNTGEKAVFTGDTLFVGGVGKFFEGDARDMYRILFHVLTKLPDETWVYCGHEYTKNNLKFALTVEPHNEALLAKWSWCQDKPITVPSTIGQEKMFNPFLRVNEQSLQVMAGKSDPVEVLHTLREMKNNFV</sequence>
<evidence type="ECO:0000256" key="6">
    <source>
        <dbReference type="ARBA" id="ARBA00022723"/>
    </source>
</evidence>
<evidence type="ECO:0000256" key="2">
    <source>
        <dbReference type="ARBA" id="ARBA00001947"/>
    </source>
</evidence>
<dbReference type="UniPathway" id="UPA00619">
    <property type="reaction ID" value="UER00676"/>
</dbReference>
<dbReference type="InParanoid" id="A0A1C7NCB6"/>
<evidence type="ECO:0000256" key="8">
    <source>
        <dbReference type="ARBA" id="ARBA00022833"/>
    </source>
</evidence>
<dbReference type="InterPro" id="IPR017782">
    <property type="entry name" value="Hydroxyacylglutathione_Hdrlase"/>
</dbReference>
<dbReference type="PANTHER" id="PTHR11935">
    <property type="entry name" value="BETA LACTAMASE DOMAIN"/>
    <property type="match status" value="1"/>
</dbReference>
<evidence type="ECO:0000313" key="12">
    <source>
        <dbReference type="Proteomes" id="UP000093000"/>
    </source>
</evidence>
<name>A0A1C7NCB6_9FUNG</name>
<dbReference type="Pfam" id="PF16123">
    <property type="entry name" value="HAGH_C"/>
    <property type="match status" value="1"/>
</dbReference>
<dbReference type="EMBL" id="LUGH01000445">
    <property type="protein sequence ID" value="OBZ84994.1"/>
    <property type="molecule type" value="Genomic_DNA"/>
</dbReference>
<comment type="caution">
    <text evidence="11">The sequence shown here is derived from an EMBL/GenBank/DDBJ whole genome shotgun (WGS) entry which is preliminary data.</text>
</comment>
<comment type="catalytic activity">
    <reaction evidence="1">
        <text>an S-(2-hydroxyacyl)glutathione + H2O = a 2-hydroxy carboxylate + glutathione + H(+)</text>
        <dbReference type="Rhea" id="RHEA:21864"/>
        <dbReference type="ChEBI" id="CHEBI:15377"/>
        <dbReference type="ChEBI" id="CHEBI:15378"/>
        <dbReference type="ChEBI" id="CHEBI:57925"/>
        <dbReference type="ChEBI" id="CHEBI:58896"/>
        <dbReference type="ChEBI" id="CHEBI:71261"/>
        <dbReference type="EC" id="3.1.2.6"/>
    </reaction>
</comment>
<dbReference type="GO" id="GO:0019243">
    <property type="term" value="P:methylglyoxal catabolic process to D-lactate via S-lactoyl-glutathione"/>
    <property type="evidence" value="ECO:0007669"/>
    <property type="project" value="InterPro"/>
</dbReference>
<reference evidence="11 12" key="1">
    <citation type="submission" date="2016-03" db="EMBL/GenBank/DDBJ databases">
        <title>Choanephora cucurbitarum.</title>
        <authorList>
            <person name="Min B."/>
            <person name="Park H."/>
            <person name="Park J.-H."/>
            <person name="Shin H.-D."/>
            <person name="Choi I.-G."/>
        </authorList>
    </citation>
    <scope>NUCLEOTIDE SEQUENCE [LARGE SCALE GENOMIC DNA]</scope>
    <source>
        <strain evidence="11 12">KUS-F28377</strain>
    </source>
</reference>
<dbReference type="STRING" id="101091.A0A1C7NCB6"/>
<dbReference type="PIRSF" id="PIRSF005457">
    <property type="entry name" value="Glx"/>
    <property type="match status" value="1"/>
</dbReference>
<dbReference type="SUPFAM" id="SSF56281">
    <property type="entry name" value="Metallo-hydrolase/oxidoreductase"/>
    <property type="match status" value="1"/>
</dbReference>
<evidence type="ECO:0000256" key="1">
    <source>
        <dbReference type="ARBA" id="ARBA00001623"/>
    </source>
</evidence>
<dbReference type="AlphaFoldDB" id="A0A1C7NCB6"/>
<dbReference type="NCBIfam" id="TIGR03413">
    <property type="entry name" value="GSH_gloB"/>
    <property type="match status" value="1"/>
</dbReference>
<dbReference type="SMART" id="SM00849">
    <property type="entry name" value="Lactamase_B"/>
    <property type="match status" value="1"/>
</dbReference>
<dbReference type="OrthoDB" id="515692at2759"/>
<dbReference type="CDD" id="cd07723">
    <property type="entry name" value="hydroxyacylglutathione_hydrolase_MBL-fold"/>
    <property type="match status" value="1"/>
</dbReference>
<evidence type="ECO:0000256" key="3">
    <source>
        <dbReference type="ARBA" id="ARBA00004963"/>
    </source>
</evidence>
<organism evidence="11 12">
    <name type="scientific">Choanephora cucurbitarum</name>
    <dbReference type="NCBI Taxonomy" id="101091"/>
    <lineage>
        <taxon>Eukaryota</taxon>
        <taxon>Fungi</taxon>
        <taxon>Fungi incertae sedis</taxon>
        <taxon>Mucoromycota</taxon>
        <taxon>Mucoromycotina</taxon>
        <taxon>Mucoromycetes</taxon>
        <taxon>Mucorales</taxon>
        <taxon>Mucorineae</taxon>
        <taxon>Choanephoraceae</taxon>
        <taxon>Choanephoroideae</taxon>
        <taxon>Choanephora</taxon>
    </lineage>
</organism>
<dbReference type="Gene3D" id="3.60.15.10">
    <property type="entry name" value="Ribonuclease Z/Hydroxyacylglutathione hydrolase-like"/>
    <property type="match status" value="1"/>
</dbReference>
<evidence type="ECO:0000256" key="9">
    <source>
        <dbReference type="ARBA" id="ARBA00031044"/>
    </source>
</evidence>
<comment type="similarity">
    <text evidence="4">Belongs to the metallo-beta-lactamase superfamily. Glyoxalase II family.</text>
</comment>
<evidence type="ECO:0000256" key="4">
    <source>
        <dbReference type="ARBA" id="ARBA00006759"/>
    </source>
</evidence>
<dbReference type="GO" id="GO:0046872">
    <property type="term" value="F:metal ion binding"/>
    <property type="evidence" value="ECO:0007669"/>
    <property type="project" value="UniProtKB-KW"/>
</dbReference>